<dbReference type="EMBL" id="BDGJ01000090">
    <property type="protein sequence ID" value="GAW92671.1"/>
    <property type="molecule type" value="Genomic_DNA"/>
</dbReference>
<gene>
    <name evidence="1" type="ORF">KKC1_18210</name>
</gene>
<organism evidence="1 2">
    <name type="scientific">Calderihabitans maritimus</name>
    <dbReference type="NCBI Taxonomy" id="1246530"/>
    <lineage>
        <taxon>Bacteria</taxon>
        <taxon>Bacillati</taxon>
        <taxon>Bacillota</taxon>
        <taxon>Clostridia</taxon>
        <taxon>Neomoorellales</taxon>
        <taxon>Calderihabitantaceae</taxon>
        <taxon>Calderihabitans</taxon>
    </lineage>
</organism>
<dbReference type="AlphaFoldDB" id="A0A1Z5HTL3"/>
<keyword evidence="2" id="KW-1185">Reference proteome</keyword>
<name>A0A1Z5HTL3_9FIRM</name>
<protein>
    <submittedName>
        <fullName evidence="1">Uncharacterized protein</fullName>
    </submittedName>
</protein>
<comment type="caution">
    <text evidence="1">The sequence shown here is derived from an EMBL/GenBank/DDBJ whole genome shotgun (WGS) entry which is preliminary data.</text>
</comment>
<dbReference type="Proteomes" id="UP000197032">
    <property type="component" value="Unassembled WGS sequence"/>
</dbReference>
<evidence type="ECO:0000313" key="2">
    <source>
        <dbReference type="Proteomes" id="UP000197032"/>
    </source>
</evidence>
<accession>A0A1Z5HTL3</accession>
<reference evidence="2" key="1">
    <citation type="journal article" date="2017" name="Appl. Environ. Microbiol.">
        <title>Genomic analysis of Calderihabitans maritimus KKC1, a thermophilic hydrogenogenic carboxydotrophic bacterium isolated from marine sediment.</title>
        <authorList>
            <person name="Omae K."/>
            <person name="Yoneda Y."/>
            <person name="Fukuyama Y."/>
            <person name="Yoshida T."/>
            <person name="Sako Y."/>
        </authorList>
    </citation>
    <scope>NUCLEOTIDE SEQUENCE [LARGE SCALE GENOMIC DNA]</scope>
    <source>
        <strain evidence="2">KKC1</strain>
    </source>
</reference>
<evidence type="ECO:0000313" key="1">
    <source>
        <dbReference type="EMBL" id="GAW92671.1"/>
    </source>
</evidence>
<proteinExistence type="predicted"/>
<dbReference type="RefSeq" id="WP_088553966.1">
    <property type="nucleotide sequence ID" value="NZ_BDGJ01000090.1"/>
</dbReference>
<sequence length="58" mass="6573">MKCPVCGNQEVGCIGTERFYCWNCFVEYNARNEVFRIEEDGSLTACHNQPHTIGSSVE</sequence>